<keyword evidence="2" id="KW-0560">Oxidoreductase</keyword>
<dbReference type="GO" id="GO:0009450">
    <property type="term" value="P:gamma-aminobutyric acid catabolic process"/>
    <property type="evidence" value="ECO:0007669"/>
    <property type="project" value="TreeGrafter"/>
</dbReference>
<dbReference type="InterPro" id="IPR016163">
    <property type="entry name" value="Ald_DH_C"/>
</dbReference>
<comment type="caution">
    <text evidence="4">The sequence shown here is derived from an EMBL/GenBank/DDBJ whole genome shotgun (WGS) entry which is preliminary data.</text>
</comment>
<organism evidence="4 5">
    <name type="scientific">Emcibacter nanhaiensis</name>
    <dbReference type="NCBI Taxonomy" id="1505037"/>
    <lineage>
        <taxon>Bacteria</taxon>
        <taxon>Pseudomonadati</taxon>
        <taxon>Pseudomonadota</taxon>
        <taxon>Alphaproteobacteria</taxon>
        <taxon>Emcibacterales</taxon>
        <taxon>Emcibacteraceae</taxon>
        <taxon>Emcibacter</taxon>
    </lineage>
</organism>
<dbReference type="Gene3D" id="3.40.309.10">
    <property type="entry name" value="Aldehyde Dehydrogenase, Chain A, domain 2"/>
    <property type="match status" value="1"/>
</dbReference>
<comment type="similarity">
    <text evidence="1">Belongs to the aldehyde dehydrogenase family.</text>
</comment>
<evidence type="ECO:0000259" key="3">
    <source>
        <dbReference type="Pfam" id="PF00171"/>
    </source>
</evidence>
<evidence type="ECO:0000313" key="5">
    <source>
        <dbReference type="Proteomes" id="UP000319148"/>
    </source>
</evidence>
<accession>A0A501PBT8</accession>
<name>A0A501PBT8_9PROT</name>
<proteinExistence type="inferred from homology"/>
<dbReference type="FunFam" id="3.40.309.10:FF:000009">
    <property type="entry name" value="Aldehyde dehydrogenase A"/>
    <property type="match status" value="1"/>
</dbReference>
<dbReference type="CDD" id="cd07103">
    <property type="entry name" value="ALDH_F5_SSADH_GabD"/>
    <property type="match status" value="1"/>
</dbReference>
<reference evidence="5" key="1">
    <citation type="submission" date="2019-06" db="EMBL/GenBank/DDBJ databases">
        <title>The complete genome of Emcibacter congregatus ZYLT.</title>
        <authorList>
            <person name="Zhao Z."/>
        </authorList>
    </citation>
    <scope>NUCLEOTIDE SEQUENCE [LARGE SCALE GENOMIC DNA]</scope>
    <source>
        <strain evidence="5">MCCC 1A06723</strain>
    </source>
</reference>
<dbReference type="GO" id="GO:0004777">
    <property type="term" value="F:succinate-semialdehyde dehydrogenase (NAD+) activity"/>
    <property type="evidence" value="ECO:0007669"/>
    <property type="project" value="TreeGrafter"/>
</dbReference>
<dbReference type="EMBL" id="VFIY01000018">
    <property type="protein sequence ID" value="TPD57869.1"/>
    <property type="molecule type" value="Genomic_DNA"/>
</dbReference>
<dbReference type="RefSeq" id="WP_139942185.1">
    <property type="nucleotide sequence ID" value="NZ_JBHSYP010000005.1"/>
</dbReference>
<dbReference type="InterPro" id="IPR015590">
    <property type="entry name" value="Aldehyde_DH_dom"/>
</dbReference>
<dbReference type="PANTHER" id="PTHR43353">
    <property type="entry name" value="SUCCINATE-SEMIALDEHYDE DEHYDROGENASE, MITOCHONDRIAL"/>
    <property type="match status" value="1"/>
</dbReference>
<gene>
    <name evidence="4" type="ORF">FIV46_17375</name>
</gene>
<dbReference type="Gene3D" id="3.40.605.10">
    <property type="entry name" value="Aldehyde Dehydrogenase, Chain A, domain 1"/>
    <property type="match status" value="1"/>
</dbReference>
<sequence length="477" mass="51311">MSDYPSLYMIIDGERVSGGGRRTHQVVNPATEEPLGELPLANADDLDRALEAADRGFKIWKKSTPQERAAVLQGAARLLRERADDLARHATMEEGKPFGEARIEVMIGAGLFDFYAGECQRIYGRILTRPEGGQRSMVTKVPVGPVAAFAPWNFPLGNPARKLGAPIAAGCSVIMKAAEEAPASALGILQALLDAGLPKEAAQAVFGVPDEVSRHLLASPIIRKLSFTGSTVVGKHLAKLAAEDMKRTTLELGGHGPVLVFKDADVDQALDVMAAHKFRNAGQVCVSSTRFIVQEDIYERFVKGFTERAEAVRVGNGLDPDTQMGPMANPRRPEAMEQLIGDAMDAGAKLHTGGKRIGNQGYFYAPTVLSDIPLDTRIMNEEPFGPVALINPFKTEEEAIAEANRLPYGLAGYAWTRDSARQRRLAEEIEVGMLGINSVMIAGADTPFGGVKWSGHGCEDGPEGLDACLVMKTVHEG</sequence>
<dbReference type="AlphaFoldDB" id="A0A501PBT8"/>
<dbReference type="SUPFAM" id="SSF53720">
    <property type="entry name" value="ALDH-like"/>
    <property type="match status" value="1"/>
</dbReference>
<dbReference type="InterPro" id="IPR016161">
    <property type="entry name" value="Ald_DH/histidinol_DH"/>
</dbReference>
<protein>
    <submittedName>
        <fullName evidence="4">NAD-dependent succinate-semialdehyde dehydrogenase</fullName>
    </submittedName>
</protein>
<evidence type="ECO:0000256" key="2">
    <source>
        <dbReference type="ARBA" id="ARBA00023002"/>
    </source>
</evidence>
<dbReference type="PANTHER" id="PTHR43353:SF5">
    <property type="entry name" value="SUCCINATE-SEMIALDEHYDE DEHYDROGENASE, MITOCHONDRIAL"/>
    <property type="match status" value="1"/>
</dbReference>
<evidence type="ECO:0000256" key="1">
    <source>
        <dbReference type="ARBA" id="ARBA00009986"/>
    </source>
</evidence>
<keyword evidence="5" id="KW-1185">Reference proteome</keyword>
<dbReference type="InterPro" id="IPR050740">
    <property type="entry name" value="Aldehyde_DH_Superfamily"/>
</dbReference>
<feature type="domain" description="Aldehyde dehydrogenase" evidence="3">
    <location>
        <begin position="22"/>
        <end position="474"/>
    </location>
</feature>
<dbReference type="FunFam" id="3.40.605.10:FF:000007">
    <property type="entry name" value="NAD/NADP-dependent betaine aldehyde dehydrogenase"/>
    <property type="match status" value="1"/>
</dbReference>
<evidence type="ECO:0000313" key="4">
    <source>
        <dbReference type="EMBL" id="TPD57869.1"/>
    </source>
</evidence>
<dbReference type="Proteomes" id="UP000319148">
    <property type="component" value="Unassembled WGS sequence"/>
</dbReference>
<dbReference type="OrthoDB" id="9772584at2"/>
<dbReference type="InterPro" id="IPR016162">
    <property type="entry name" value="Ald_DH_N"/>
</dbReference>
<dbReference type="Pfam" id="PF00171">
    <property type="entry name" value="Aldedh"/>
    <property type="match status" value="1"/>
</dbReference>